<evidence type="ECO:0000256" key="1">
    <source>
        <dbReference type="ARBA" id="ARBA00022679"/>
    </source>
</evidence>
<organism evidence="4 5">
    <name type="scientific">Helicobacter cappadocius</name>
    <dbReference type="NCBI Taxonomy" id="3063998"/>
    <lineage>
        <taxon>Bacteria</taxon>
        <taxon>Pseudomonadati</taxon>
        <taxon>Campylobacterota</taxon>
        <taxon>Epsilonproteobacteria</taxon>
        <taxon>Campylobacterales</taxon>
        <taxon>Helicobacteraceae</taxon>
        <taxon>Helicobacter</taxon>
    </lineage>
</organism>
<reference evidence="4 6" key="1">
    <citation type="submission" date="2023-07" db="EMBL/GenBank/DDBJ databases">
        <title>Unpublished Manusciprt.</title>
        <authorList>
            <person name="Aydin F."/>
            <person name="Tarhane S."/>
            <person name="Saticioglu I.B."/>
            <person name="Karakaya E."/>
            <person name="Abay S."/>
            <person name="Guran O."/>
            <person name="Bozkurt E."/>
            <person name="Uzum N."/>
            <person name="Olgun K."/>
            <person name="Jablonski D."/>
        </authorList>
    </citation>
    <scope>NUCLEOTIDE SEQUENCE</scope>
    <source>
        <strain evidence="6">faydin-H75</strain>
        <strain evidence="4">Faydin-H76</strain>
    </source>
</reference>
<proteinExistence type="predicted"/>
<dbReference type="InterPro" id="IPR001296">
    <property type="entry name" value="Glyco_trans_1"/>
</dbReference>
<evidence type="ECO:0000259" key="2">
    <source>
        <dbReference type="Pfam" id="PF00534"/>
    </source>
</evidence>
<dbReference type="PANTHER" id="PTHR46401:SF2">
    <property type="entry name" value="GLYCOSYLTRANSFERASE WBBK-RELATED"/>
    <property type="match status" value="1"/>
</dbReference>
<reference evidence="3 5" key="3">
    <citation type="journal article" date="2024" name="Syst. Appl. Microbiol.">
        <title>Helicobacter cappadocius sp. nov., from lizards: The first psychrotrophic Helicobacter species.</title>
        <authorList>
            <person name="Aydin F."/>
            <person name="Tarhane S."/>
            <person name="Karakaya E."/>
            <person name="Abay S."/>
            <person name="Kayman T."/>
            <person name="Guran O."/>
            <person name="Bozkurt E."/>
            <person name="Uzum N."/>
            <person name="Avci A."/>
            <person name="Olgun K."/>
            <person name="Jablonski D."/>
            <person name="Guran C."/>
            <person name="Burcin Saticioglu I."/>
        </authorList>
    </citation>
    <scope>NUCLEOTIDE SEQUENCE [LARGE SCALE GENOMIC DNA]</scope>
    <source>
        <strain evidence="3">Faydin-H75</strain>
        <strain evidence="5">faydin-H76</strain>
    </source>
</reference>
<reference evidence="3" key="2">
    <citation type="submission" date="2023-07" db="EMBL/GenBank/DDBJ databases">
        <authorList>
            <person name="Aydin F."/>
            <person name="Tarhane S."/>
            <person name="Saticioglu I.B."/>
            <person name="Karakaya E."/>
            <person name="Abay S."/>
            <person name="Guran O."/>
            <person name="Bozkurt E."/>
            <person name="Uzum N."/>
            <person name="Olgun K."/>
            <person name="Jablonski D."/>
        </authorList>
    </citation>
    <scope>NUCLEOTIDE SEQUENCE</scope>
    <source>
        <strain evidence="3">Faydin-H75</strain>
    </source>
</reference>
<dbReference type="CDD" id="cd03809">
    <property type="entry name" value="GT4_MtfB-like"/>
    <property type="match status" value="1"/>
</dbReference>
<dbReference type="Pfam" id="PF00534">
    <property type="entry name" value="Glycos_transf_1"/>
    <property type="match status" value="1"/>
</dbReference>
<dbReference type="GO" id="GO:0016757">
    <property type="term" value="F:glycosyltransferase activity"/>
    <property type="evidence" value="ECO:0007669"/>
    <property type="project" value="InterPro"/>
</dbReference>
<dbReference type="SUPFAM" id="SSF53756">
    <property type="entry name" value="UDP-Glycosyltransferase/glycogen phosphorylase"/>
    <property type="match status" value="1"/>
</dbReference>
<comment type="caution">
    <text evidence="4">The sequence shown here is derived from an EMBL/GenBank/DDBJ whole genome shotgun (WGS) entry which is preliminary data.</text>
</comment>
<dbReference type="Proteomes" id="UP001240777">
    <property type="component" value="Unassembled WGS sequence"/>
</dbReference>
<accession>A0AA90PKE5</accession>
<evidence type="ECO:0000313" key="4">
    <source>
        <dbReference type="EMBL" id="MDP2539130.1"/>
    </source>
</evidence>
<dbReference type="Proteomes" id="UP001177258">
    <property type="component" value="Unassembled WGS sequence"/>
</dbReference>
<feature type="domain" description="Glycosyl transferase family 1" evidence="2">
    <location>
        <begin position="233"/>
        <end position="398"/>
    </location>
</feature>
<evidence type="ECO:0000313" key="3">
    <source>
        <dbReference type="EMBL" id="MDO7253206.1"/>
    </source>
</evidence>
<keyword evidence="1" id="KW-0808">Transferase</keyword>
<dbReference type="EMBL" id="JAUPEV010000006">
    <property type="protein sequence ID" value="MDO7253206.1"/>
    <property type="molecule type" value="Genomic_DNA"/>
</dbReference>
<dbReference type="PANTHER" id="PTHR46401">
    <property type="entry name" value="GLYCOSYLTRANSFERASE WBBK-RELATED"/>
    <property type="match status" value="1"/>
</dbReference>
<dbReference type="RefSeq" id="WP_305517053.1">
    <property type="nucleotide sequence ID" value="NZ_JAUPEV010000006.1"/>
</dbReference>
<name>A0AA90PKE5_9HELI</name>
<protein>
    <submittedName>
        <fullName evidence="4">Glycosyltransferase family 1 protein</fullName>
    </submittedName>
</protein>
<dbReference type="Gene3D" id="3.40.50.2000">
    <property type="entry name" value="Glycogen Phosphorylase B"/>
    <property type="match status" value="1"/>
</dbReference>
<sequence length="434" mass="50645">MMKIIFDGRVLGNIQNKNMTRTGIFFSAYNLFLEMSRNKDIEVLLYSDVKAFYAIKKYSQYDENFRDIKNVFKYSKLTQWVSYGFWLRMRFLPKNIIEIFFAKLFTLVLLILKRMFCIFDKSNLSKNEQYVFFSPMEKIPSFFHNNDKVIKFTLLHDVIPILGQKHYTLKKNDWFCELFDSINPNDYYFANSVYTRKDFIKYCSSIDANKITVTYLGANENFYPNKDEKKNRLIKEKYHIPQDQQYIFSLCSIEPRKNLLFAVENFIRFVQTYQINDVVFVLSGAHWKEFIKTLQDKIQDLGEYGNKIIRAGYVDDKDLANLYSHSLCSVYLSTYEGFGLPALEAMSCGTPLIASNATSIPEVVGDGGVLISPSDDLALQDAFKKIYFDSAFAKELSLKGIKQAKKFSWKKCATQMIEKMKAVLEQKNLDSKCL</sequence>
<dbReference type="EMBL" id="JAUYZK010000006">
    <property type="protein sequence ID" value="MDP2539130.1"/>
    <property type="molecule type" value="Genomic_DNA"/>
</dbReference>
<keyword evidence="6" id="KW-1185">Reference proteome</keyword>
<dbReference type="AlphaFoldDB" id="A0AA90PKE5"/>
<gene>
    <name evidence="3" type="ORF">Q5I04_04695</name>
    <name evidence="4" type="ORF">Q5I06_05010</name>
</gene>
<evidence type="ECO:0000313" key="6">
    <source>
        <dbReference type="Proteomes" id="UP001240777"/>
    </source>
</evidence>
<evidence type="ECO:0000313" key="5">
    <source>
        <dbReference type="Proteomes" id="UP001177258"/>
    </source>
</evidence>